<evidence type="ECO:0000256" key="3">
    <source>
        <dbReference type="RuleBase" id="RU361235"/>
    </source>
</evidence>
<keyword evidence="8" id="KW-1185">Reference proteome</keyword>
<feature type="domain" description="Carboxylesterase type B" evidence="4">
    <location>
        <begin position="2"/>
        <end position="462"/>
    </location>
</feature>
<name>A0A380GHF7_9STAP</name>
<dbReference type="InterPro" id="IPR029058">
    <property type="entry name" value="AB_hydrolase_fold"/>
</dbReference>
<dbReference type="PROSITE" id="PS00122">
    <property type="entry name" value="CARBOXYLESTERASE_B_1"/>
    <property type="match status" value="1"/>
</dbReference>
<dbReference type="RefSeq" id="WP_160148676.1">
    <property type="nucleotide sequence ID" value="NZ_BMCF01000007.1"/>
</dbReference>
<gene>
    <name evidence="6" type="primary">pnbA</name>
    <name evidence="5" type="ORF">J3T88_10570</name>
    <name evidence="6" type="ORF">NCTC13834_00174</name>
</gene>
<evidence type="ECO:0000313" key="5">
    <source>
        <dbReference type="EMBL" id="MBO1227743.1"/>
    </source>
</evidence>
<dbReference type="PANTHER" id="PTHR11559">
    <property type="entry name" value="CARBOXYLESTERASE"/>
    <property type="match status" value="1"/>
</dbReference>
<keyword evidence="2 3" id="KW-0378">Hydrolase</keyword>
<reference evidence="5 8" key="2">
    <citation type="submission" date="2021-03" db="EMBL/GenBank/DDBJ databases">
        <title>Staphylococci and Mammaliicocci in bats.</title>
        <authorList>
            <person name="Fountain K."/>
        </authorList>
    </citation>
    <scope>NUCLEOTIDE SEQUENCE [LARGE SCALE GENOMIC DNA]</scope>
    <source>
        <strain evidence="5 8">18_1_E_SW</strain>
    </source>
</reference>
<sequence>MQIQIEQGTIEGILNDSIYKFLGLPYAEAPVKERRWREPLPPKRWKGVYKAIEFGPVCPQKGGASFDLRTLKQSEDCLYINVWTSDTDKIAQQPVMVWIHGGGNLGGAGSEDAFDGAELAKQGVTVVTFNYRLGAFGFLAHPNIGCNFAVLDQVAALKWVTNNIEYFGGNPNNVTIFGESAGAQAVRNLLSVKRAKGLFHRAIIQSAGFEPYVFASEPTYEKVENVTVDMLNKLGSSDLESLQQLSTDTVLEASTEFSGVFPPPGEVHTPANLIWNPVPDGDIVAKQDWENWNTDIPILIGCVENEARYFIKPDMEYSVDTLSNMITALTEPVSDRVHHILKADNLTTYEALDKLFTTAVWFEPCYATVKRFEKLGHNIYYYHFSRVSPVAHRTKELAKHTSEIRYIFGNLNPKGDYDEKDITISKALQHAWVSFARNGIPSNKDSSLWPRYDSKLPYMTLIKNEILSCPIELTSLTRTIHSLRV</sequence>
<evidence type="ECO:0000256" key="2">
    <source>
        <dbReference type="ARBA" id="ARBA00022801"/>
    </source>
</evidence>
<proteinExistence type="inferred from homology"/>
<dbReference type="InterPro" id="IPR002018">
    <property type="entry name" value="CarbesteraseB"/>
</dbReference>
<dbReference type="InterPro" id="IPR019826">
    <property type="entry name" value="Carboxylesterase_B_AS"/>
</dbReference>
<evidence type="ECO:0000256" key="1">
    <source>
        <dbReference type="ARBA" id="ARBA00005964"/>
    </source>
</evidence>
<dbReference type="SUPFAM" id="SSF53474">
    <property type="entry name" value="alpha/beta-Hydrolases"/>
    <property type="match status" value="1"/>
</dbReference>
<evidence type="ECO:0000313" key="8">
    <source>
        <dbReference type="Proteomes" id="UP000664081"/>
    </source>
</evidence>
<reference evidence="6 7" key="1">
    <citation type="submission" date="2018-06" db="EMBL/GenBank/DDBJ databases">
        <authorList>
            <consortium name="Pathogen Informatics"/>
            <person name="Doyle S."/>
        </authorList>
    </citation>
    <scope>NUCLEOTIDE SEQUENCE [LARGE SCALE GENOMIC DNA]</scope>
    <source>
        <strain evidence="6 7">NCTC13834</strain>
    </source>
</reference>
<dbReference type="EC" id="3.1.1.-" evidence="3"/>
<dbReference type="Proteomes" id="UP000254412">
    <property type="component" value="Unassembled WGS sequence"/>
</dbReference>
<evidence type="ECO:0000313" key="7">
    <source>
        <dbReference type="Proteomes" id="UP000254412"/>
    </source>
</evidence>
<dbReference type="EMBL" id="JAFNLT010000009">
    <property type="protein sequence ID" value="MBO1227743.1"/>
    <property type="molecule type" value="Genomic_DNA"/>
</dbReference>
<organism evidence="6 7">
    <name type="scientific">Staphylococcus nepalensis</name>
    <dbReference type="NCBI Taxonomy" id="214473"/>
    <lineage>
        <taxon>Bacteria</taxon>
        <taxon>Bacillati</taxon>
        <taxon>Bacillota</taxon>
        <taxon>Bacilli</taxon>
        <taxon>Bacillales</taxon>
        <taxon>Staphylococcaceae</taxon>
        <taxon>Staphylococcus</taxon>
    </lineage>
</organism>
<dbReference type="AlphaFoldDB" id="A0A380GHF7"/>
<comment type="similarity">
    <text evidence="1 3">Belongs to the type-B carboxylesterase/lipase family.</text>
</comment>
<accession>A0A380GHF7</accession>
<dbReference type="Proteomes" id="UP000664081">
    <property type="component" value="Unassembled WGS sequence"/>
</dbReference>
<dbReference type="GO" id="GO:0016787">
    <property type="term" value="F:hydrolase activity"/>
    <property type="evidence" value="ECO:0007669"/>
    <property type="project" value="UniProtKB-KW"/>
</dbReference>
<dbReference type="Gene3D" id="3.40.50.1820">
    <property type="entry name" value="alpha/beta hydrolase"/>
    <property type="match status" value="1"/>
</dbReference>
<evidence type="ECO:0000259" key="4">
    <source>
        <dbReference type="Pfam" id="PF00135"/>
    </source>
</evidence>
<evidence type="ECO:0000313" key="6">
    <source>
        <dbReference type="EMBL" id="SUM53891.1"/>
    </source>
</evidence>
<dbReference type="EMBL" id="UHDS01000001">
    <property type="protein sequence ID" value="SUM53891.1"/>
    <property type="molecule type" value="Genomic_DNA"/>
</dbReference>
<protein>
    <recommendedName>
        <fullName evidence="3">Carboxylic ester hydrolase</fullName>
        <ecNumber evidence="3">3.1.1.-</ecNumber>
    </recommendedName>
</protein>
<dbReference type="Pfam" id="PF00135">
    <property type="entry name" value="COesterase"/>
    <property type="match status" value="1"/>
</dbReference>
<dbReference type="InterPro" id="IPR050309">
    <property type="entry name" value="Type-B_Carboxylest/Lipase"/>
</dbReference>